<dbReference type="RefSeq" id="WP_066415160.1">
    <property type="nucleotide sequence ID" value="NZ_CP018866.1"/>
</dbReference>
<evidence type="ECO:0000256" key="3">
    <source>
        <dbReference type="ARBA" id="ARBA00022448"/>
    </source>
</evidence>
<comment type="subcellular location">
    <subcellularLocation>
        <location evidence="1 8">Cell membrane</location>
        <topology evidence="1 8">Multi-pass membrane protein</topology>
    </subcellularLocation>
</comment>
<keyword evidence="7 8" id="KW-0472">Membrane</keyword>
<evidence type="ECO:0000256" key="7">
    <source>
        <dbReference type="ARBA" id="ARBA00023136"/>
    </source>
</evidence>
<feature type="transmembrane region" description="Helical" evidence="9">
    <location>
        <begin position="372"/>
        <end position="398"/>
    </location>
</feature>
<dbReference type="KEGG" id="bcoh:BC6307_21105"/>
<feature type="transmembrane region" description="Helical" evidence="9">
    <location>
        <begin position="165"/>
        <end position="185"/>
    </location>
</feature>
<reference evidence="10 11" key="1">
    <citation type="submission" date="2016-12" db="EMBL/GenBank/DDBJ databases">
        <title>The whole genome sequencing and assembly of Bacillus cohnii DSM 6307T strain.</title>
        <authorList>
            <person name="Lee Y.-J."/>
            <person name="Yi H."/>
            <person name="Bahn Y.-S."/>
            <person name="Kim J.F."/>
            <person name="Lee D.-W."/>
        </authorList>
    </citation>
    <scope>NUCLEOTIDE SEQUENCE [LARGE SCALE GENOMIC DNA]</scope>
    <source>
        <strain evidence="10 11">DSM 6307</strain>
    </source>
</reference>
<comment type="similarity">
    <text evidence="2 8">Belongs to the nucleobase:cation symporter-2 (NCS2) (TC 2.A.40) family. Azg-like subfamily.</text>
</comment>
<dbReference type="InterPro" id="IPR045018">
    <property type="entry name" value="Azg-like"/>
</dbReference>
<evidence type="ECO:0000256" key="4">
    <source>
        <dbReference type="ARBA" id="ARBA00022475"/>
    </source>
</evidence>
<evidence type="ECO:0000256" key="6">
    <source>
        <dbReference type="ARBA" id="ARBA00022989"/>
    </source>
</evidence>
<evidence type="ECO:0000256" key="1">
    <source>
        <dbReference type="ARBA" id="ARBA00004651"/>
    </source>
</evidence>
<keyword evidence="5 8" id="KW-0812">Transmembrane</keyword>
<dbReference type="AlphaFoldDB" id="A0A223KW01"/>
<evidence type="ECO:0000256" key="2">
    <source>
        <dbReference type="ARBA" id="ARBA00005697"/>
    </source>
</evidence>
<organism evidence="10 11">
    <name type="scientific">Sutcliffiella cohnii</name>
    <dbReference type="NCBI Taxonomy" id="33932"/>
    <lineage>
        <taxon>Bacteria</taxon>
        <taxon>Bacillati</taxon>
        <taxon>Bacillota</taxon>
        <taxon>Bacilli</taxon>
        <taxon>Bacillales</taxon>
        <taxon>Bacillaceae</taxon>
        <taxon>Sutcliffiella</taxon>
    </lineage>
</organism>
<sequence length="429" mass="45705">MDKFFRLKENGTNVKTEVLAGITTFLTMVYIVFVNPAILSSAGVPFEQVFTATIIAAVVGTLIMAIFAKYPIAIAPGMGLNAYFASVVGAHGISYQIVFGAVFLAGLLFLLLTFTSLREVLIKAIPNSLKYGITSGIGLFIAFIGLKMAGIIVPDEVNMVTFGDLTNPVTVLSIFGLFVTLILLARKVRGALFYGMLVTALIGYFFDLLNFNGIWSLPPVPVFFDLDLSGVFTHGLYTVVFAFLLVTVFDTTGTMIGVSEQAGLMKDGKLPRAKQALMADAIATTVGSTFGTSPSTAYIESSSGVAAGGRTGLTSIVVAGLFMLALFFSPLISAISDLPAITAPVLIIVGCFMMEGLARIDWKTFDQAFPAFAILITMPLTSSIATGIAVGFITYPMLQLVSGKGKSVHPILYVFAVIFIIQMIFFPAH</sequence>
<dbReference type="GO" id="GO:0005886">
    <property type="term" value="C:plasma membrane"/>
    <property type="evidence" value="ECO:0007669"/>
    <property type="project" value="UniProtKB-SubCell"/>
</dbReference>
<accession>A0A223KW01</accession>
<evidence type="ECO:0000256" key="9">
    <source>
        <dbReference type="SAM" id="Phobius"/>
    </source>
</evidence>
<dbReference type="Pfam" id="PF00860">
    <property type="entry name" value="Xan_ur_permease"/>
    <property type="match status" value="1"/>
</dbReference>
<dbReference type="InterPro" id="IPR026033">
    <property type="entry name" value="Azg-like_bact_archaea"/>
</dbReference>
<dbReference type="EMBL" id="CP018866">
    <property type="protein sequence ID" value="AST93587.1"/>
    <property type="molecule type" value="Genomic_DNA"/>
</dbReference>
<proteinExistence type="inferred from homology"/>
<feature type="transmembrane region" description="Helical" evidence="9">
    <location>
        <begin position="410"/>
        <end position="428"/>
    </location>
</feature>
<feature type="transmembrane region" description="Helical" evidence="9">
    <location>
        <begin position="192"/>
        <end position="215"/>
    </location>
</feature>
<dbReference type="PANTHER" id="PTHR43337:SF1">
    <property type="entry name" value="XANTHINE_URACIL PERMEASE C887.17-RELATED"/>
    <property type="match status" value="1"/>
</dbReference>
<keyword evidence="3 8" id="KW-0813">Transport</keyword>
<evidence type="ECO:0000313" key="10">
    <source>
        <dbReference type="EMBL" id="AST93587.1"/>
    </source>
</evidence>
<feature type="transmembrane region" description="Helical" evidence="9">
    <location>
        <begin position="129"/>
        <end position="153"/>
    </location>
</feature>
<protein>
    <submittedName>
        <fullName evidence="10">Guanine permease</fullName>
    </submittedName>
</protein>
<gene>
    <name evidence="10" type="ORF">BC6307_21105</name>
</gene>
<keyword evidence="6 8" id="KW-1133">Transmembrane helix</keyword>
<dbReference type="Proteomes" id="UP000215224">
    <property type="component" value="Chromosome"/>
</dbReference>
<evidence type="ECO:0000256" key="5">
    <source>
        <dbReference type="ARBA" id="ARBA00022692"/>
    </source>
</evidence>
<feature type="transmembrane region" description="Helical" evidence="9">
    <location>
        <begin position="235"/>
        <end position="258"/>
    </location>
</feature>
<evidence type="ECO:0000313" key="11">
    <source>
        <dbReference type="Proteomes" id="UP000215224"/>
    </source>
</evidence>
<keyword evidence="11" id="KW-1185">Reference proteome</keyword>
<evidence type="ECO:0000256" key="8">
    <source>
        <dbReference type="PIRNR" id="PIRNR005353"/>
    </source>
</evidence>
<feature type="transmembrane region" description="Helical" evidence="9">
    <location>
        <begin position="341"/>
        <end position="360"/>
    </location>
</feature>
<feature type="transmembrane region" description="Helical" evidence="9">
    <location>
        <begin position="93"/>
        <end position="117"/>
    </location>
</feature>
<dbReference type="PIRSF" id="PIRSF005353">
    <property type="entry name" value="PbuG"/>
    <property type="match status" value="1"/>
</dbReference>
<name>A0A223KW01_9BACI</name>
<dbReference type="STRING" id="1314751.GCA_001591425_01907"/>
<dbReference type="PANTHER" id="PTHR43337">
    <property type="entry name" value="XANTHINE/URACIL PERMEASE C887.17-RELATED"/>
    <property type="match status" value="1"/>
</dbReference>
<feature type="transmembrane region" description="Helical" evidence="9">
    <location>
        <begin position="313"/>
        <end position="335"/>
    </location>
</feature>
<feature type="transmembrane region" description="Helical" evidence="9">
    <location>
        <begin position="50"/>
        <end position="73"/>
    </location>
</feature>
<feature type="transmembrane region" description="Helical" evidence="9">
    <location>
        <begin position="20"/>
        <end position="38"/>
    </location>
</feature>
<dbReference type="InterPro" id="IPR006043">
    <property type="entry name" value="NCS2"/>
</dbReference>
<dbReference type="GO" id="GO:0005345">
    <property type="term" value="F:purine nucleobase transmembrane transporter activity"/>
    <property type="evidence" value="ECO:0007669"/>
    <property type="project" value="TreeGrafter"/>
</dbReference>
<keyword evidence="4 8" id="KW-1003">Cell membrane</keyword>